<keyword evidence="2" id="KW-0808">Transferase</keyword>
<feature type="domain" description="Methyltransferase type 11" evidence="1">
    <location>
        <begin position="50"/>
        <end position="143"/>
    </location>
</feature>
<protein>
    <submittedName>
        <fullName evidence="2">Class I SAM-dependent methyltransferase</fullName>
        <ecNumber evidence="2">2.1.-.-</ecNumber>
    </submittedName>
</protein>
<dbReference type="RefSeq" id="WP_359657661.1">
    <property type="nucleotide sequence ID" value="NZ_JBEXZP010000216.1"/>
</dbReference>
<sequence>MGVGTGRDARVRRYWNRDAPWYDGCMRPYDRLLIGDGRAWVCAQASGKVLEVAVGTGRNLPHYPPGTDVVGIDLCPGMLERARPRAAASAAAVTLVEGTAAALPFPDACFDTVVCVLALCCMADDRAAVREMHRVLRPGGRLLLLDHIPGSRFPVRAVQRLAAPFLRRLSSAYHLCRPLLLVQRTGFTVLRRERYCLGMVERLAAVKGPARD</sequence>
<accession>A0ABV2W4S3</accession>
<dbReference type="EMBL" id="JBEXZR010000010">
    <property type="protein sequence ID" value="MEU0708512.1"/>
    <property type="molecule type" value="Genomic_DNA"/>
</dbReference>
<proteinExistence type="predicted"/>
<dbReference type="Proteomes" id="UP001550378">
    <property type="component" value="Unassembled WGS sequence"/>
</dbReference>
<dbReference type="GO" id="GO:0008168">
    <property type="term" value="F:methyltransferase activity"/>
    <property type="evidence" value="ECO:0007669"/>
    <property type="project" value="UniProtKB-KW"/>
</dbReference>
<keyword evidence="2" id="KW-0489">Methyltransferase</keyword>
<dbReference type="InterPro" id="IPR013216">
    <property type="entry name" value="Methyltransf_11"/>
</dbReference>
<reference evidence="2 3" key="1">
    <citation type="submission" date="2024-06" db="EMBL/GenBank/DDBJ databases">
        <title>The Natural Products Discovery Center: Release of the First 8490 Sequenced Strains for Exploring Actinobacteria Biosynthetic Diversity.</title>
        <authorList>
            <person name="Kalkreuter E."/>
            <person name="Kautsar S.A."/>
            <person name="Yang D."/>
            <person name="Bader C.D."/>
            <person name="Teijaro C.N."/>
            <person name="Fluegel L."/>
            <person name="Davis C.M."/>
            <person name="Simpson J.R."/>
            <person name="Lauterbach L."/>
            <person name="Steele A.D."/>
            <person name="Gui C."/>
            <person name="Meng S."/>
            <person name="Li G."/>
            <person name="Viehrig K."/>
            <person name="Ye F."/>
            <person name="Su P."/>
            <person name="Kiefer A.F."/>
            <person name="Nichols A."/>
            <person name="Cepeda A.J."/>
            <person name="Yan W."/>
            <person name="Fan B."/>
            <person name="Jiang Y."/>
            <person name="Adhikari A."/>
            <person name="Zheng C.-J."/>
            <person name="Schuster L."/>
            <person name="Cowan T.M."/>
            <person name="Smanski M.J."/>
            <person name="Chevrette M.G."/>
            <person name="De Carvalho L.P.S."/>
            <person name="Shen B."/>
        </authorList>
    </citation>
    <scope>NUCLEOTIDE SEQUENCE [LARGE SCALE GENOMIC DNA]</scope>
    <source>
        <strain evidence="2 3">NPDC006337</strain>
    </source>
</reference>
<dbReference type="PANTHER" id="PTHR42912">
    <property type="entry name" value="METHYLTRANSFERASE"/>
    <property type="match status" value="1"/>
</dbReference>
<organism evidence="2 3">
    <name type="scientific">Streptomyces lavendulocolor</name>
    <dbReference type="NCBI Taxonomy" id="67316"/>
    <lineage>
        <taxon>Bacteria</taxon>
        <taxon>Bacillati</taxon>
        <taxon>Actinomycetota</taxon>
        <taxon>Actinomycetes</taxon>
        <taxon>Kitasatosporales</taxon>
        <taxon>Streptomycetaceae</taxon>
        <taxon>Streptomyces</taxon>
    </lineage>
</organism>
<dbReference type="InterPro" id="IPR050508">
    <property type="entry name" value="Methyltransf_Superfamily"/>
</dbReference>
<evidence type="ECO:0000313" key="2">
    <source>
        <dbReference type="EMBL" id="MEU0708512.1"/>
    </source>
</evidence>
<dbReference type="GO" id="GO:0032259">
    <property type="term" value="P:methylation"/>
    <property type="evidence" value="ECO:0007669"/>
    <property type="project" value="UniProtKB-KW"/>
</dbReference>
<dbReference type="Pfam" id="PF08241">
    <property type="entry name" value="Methyltransf_11"/>
    <property type="match status" value="1"/>
</dbReference>
<evidence type="ECO:0000259" key="1">
    <source>
        <dbReference type="Pfam" id="PF08241"/>
    </source>
</evidence>
<comment type="caution">
    <text evidence="2">The sequence shown here is derived from an EMBL/GenBank/DDBJ whole genome shotgun (WGS) entry which is preliminary data.</text>
</comment>
<dbReference type="EC" id="2.1.-.-" evidence="2"/>
<evidence type="ECO:0000313" key="3">
    <source>
        <dbReference type="Proteomes" id="UP001550378"/>
    </source>
</evidence>
<gene>
    <name evidence="2" type="ORF">ABZ508_14260</name>
</gene>
<keyword evidence="3" id="KW-1185">Reference proteome</keyword>
<dbReference type="SUPFAM" id="SSF53335">
    <property type="entry name" value="S-adenosyl-L-methionine-dependent methyltransferases"/>
    <property type="match status" value="1"/>
</dbReference>
<dbReference type="InterPro" id="IPR029063">
    <property type="entry name" value="SAM-dependent_MTases_sf"/>
</dbReference>
<dbReference type="Gene3D" id="3.40.50.150">
    <property type="entry name" value="Vaccinia Virus protein VP39"/>
    <property type="match status" value="1"/>
</dbReference>
<dbReference type="CDD" id="cd02440">
    <property type="entry name" value="AdoMet_MTases"/>
    <property type="match status" value="1"/>
</dbReference>
<name>A0ABV2W4S3_9ACTN</name>